<proteinExistence type="predicted"/>
<reference evidence="1" key="2">
    <citation type="submission" date="2018-03" db="EMBL/GenBank/DDBJ databases">
        <title>The Triticum urartu genome reveals the dynamic nature of wheat genome evolution.</title>
        <authorList>
            <person name="Ling H."/>
            <person name="Ma B."/>
            <person name="Shi X."/>
            <person name="Liu H."/>
            <person name="Dong L."/>
            <person name="Sun H."/>
            <person name="Cao Y."/>
            <person name="Gao Q."/>
            <person name="Zheng S."/>
            <person name="Li Y."/>
            <person name="Yu Y."/>
            <person name="Du H."/>
            <person name="Qi M."/>
            <person name="Li Y."/>
            <person name="Yu H."/>
            <person name="Cui Y."/>
            <person name="Wang N."/>
            <person name="Chen C."/>
            <person name="Wu H."/>
            <person name="Zhao Y."/>
            <person name="Zhang J."/>
            <person name="Li Y."/>
            <person name="Zhou W."/>
            <person name="Zhang B."/>
            <person name="Hu W."/>
            <person name="Eijk M."/>
            <person name="Tang J."/>
            <person name="Witsenboer H."/>
            <person name="Zhao S."/>
            <person name="Li Z."/>
            <person name="Zhang A."/>
            <person name="Wang D."/>
            <person name="Liang C."/>
        </authorList>
    </citation>
    <scope>NUCLEOTIDE SEQUENCE [LARGE SCALE GENOMIC DNA]</scope>
    <source>
        <strain evidence="1">cv. G1812</strain>
    </source>
</reference>
<keyword evidence="2" id="KW-1185">Reference proteome</keyword>
<dbReference type="InterPro" id="IPR019651">
    <property type="entry name" value="Glutamate_DH_NAD-spec"/>
</dbReference>
<reference evidence="1" key="3">
    <citation type="submission" date="2022-06" db="UniProtKB">
        <authorList>
            <consortium name="EnsemblPlants"/>
        </authorList>
    </citation>
    <scope>IDENTIFICATION</scope>
</reference>
<accession>A0A8R7QHD6</accession>
<name>A0A8R7QHD6_TRIUA</name>
<dbReference type="AlphaFoldDB" id="A0A8R7QHD6"/>
<protein>
    <submittedName>
        <fullName evidence="1">Uncharacterized protein</fullName>
    </submittedName>
</protein>
<sequence>MIVLFSVAIIRCSSRPLVRRRDDRVAQVFKLPELLIVVLLLCLRVVVEPLVHLPHCILDLLLLVPFHGVGHLAVDRVLDVVYVRLELVPGVDPLLDLAILLHELLCLAHHPVDLLLAMPAALVGDGDLLRLAGALVRRLHVQDAVHVHLERHLDLRRAPRSWCDSREIELAEEPVVLGHAPLALVDLDGHGGLLVLERREHLRLLRRHHRVPRDQLRHHTADRLQA</sequence>
<gene>
    <name evidence="1" type="primary">LOC125556418</name>
</gene>
<reference evidence="2" key="1">
    <citation type="journal article" date="2013" name="Nature">
        <title>Draft genome of the wheat A-genome progenitor Triticum urartu.</title>
        <authorList>
            <person name="Ling H.Q."/>
            <person name="Zhao S."/>
            <person name="Liu D."/>
            <person name="Wang J."/>
            <person name="Sun H."/>
            <person name="Zhang C."/>
            <person name="Fan H."/>
            <person name="Li D."/>
            <person name="Dong L."/>
            <person name="Tao Y."/>
            <person name="Gao C."/>
            <person name="Wu H."/>
            <person name="Li Y."/>
            <person name="Cui Y."/>
            <person name="Guo X."/>
            <person name="Zheng S."/>
            <person name="Wang B."/>
            <person name="Yu K."/>
            <person name="Liang Q."/>
            <person name="Yang W."/>
            <person name="Lou X."/>
            <person name="Chen J."/>
            <person name="Feng M."/>
            <person name="Jian J."/>
            <person name="Zhang X."/>
            <person name="Luo G."/>
            <person name="Jiang Y."/>
            <person name="Liu J."/>
            <person name="Wang Z."/>
            <person name="Sha Y."/>
            <person name="Zhang B."/>
            <person name="Wu H."/>
            <person name="Tang D."/>
            <person name="Shen Q."/>
            <person name="Xue P."/>
            <person name="Zou S."/>
            <person name="Wang X."/>
            <person name="Liu X."/>
            <person name="Wang F."/>
            <person name="Yang Y."/>
            <person name="An X."/>
            <person name="Dong Z."/>
            <person name="Zhang K."/>
            <person name="Zhang X."/>
            <person name="Luo M.C."/>
            <person name="Dvorak J."/>
            <person name="Tong Y."/>
            <person name="Wang J."/>
            <person name="Yang H."/>
            <person name="Li Z."/>
            <person name="Wang D."/>
            <person name="Zhang A."/>
            <person name="Wang J."/>
        </authorList>
    </citation>
    <scope>NUCLEOTIDE SEQUENCE</scope>
    <source>
        <strain evidence="2">cv. G1812</strain>
    </source>
</reference>
<evidence type="ECO:0000313" key="1">
    <source>
        <dbReference type="EnsemblPlants" id="TuG1812G0500003395.01.T01.cds340196"/>
    </source>
</evidence>
<organism evidence="1 2">
    <name type="scientific">Triticum urartu</name>
    <name type="common">Red wild einkorn</name>
    <name type="synonym">Crithodium urartu</name>
    <dbReference type="NCBI Taxonomy" id="4572"/>
    <lineage>
        <taxon>Eukaryota</taxon>
        <taxon>Viridiplantae</taxon>
        <taxon>Streptophyta</taxon>
        <taxon>Embryophyta</taxon>
        <taxon>Tracheophyta</taxon>
        <taxon>Spermatophyta</taxon>
        <taxon>Magnoliopsida</taxon>
        <taxon>Liliopsida</taxon>
        <taxon>Poales</taxon>
        <taxon>Poaceae</taxon>
        <taxon>BOP clade</taxon>
        <taxon>Pooideae</taxon>
        <taxon>Triticodae</taxon>
        <taxon>Triticeae</taxon>
        <taxon>Triticinae</taxon>
        <taxon>Triticum</taxon>
    </lineage>
</organism>
<dbReference type="Proteomes" id="UP000015106">
    <property type="component" value="Chromosome 5"/>
</dbReference>
<dbReference type="EnsemblPlants" id="TuG1812G0500003395.01.T01">
    <property type="protein sequence ID" value="TuG1812G0500003395.01.T01.cds340196"/>
    <property type="gene ID" value="TuG1812G0500003395.01"/>
</dbReference>
<evidence type="ECO:0000313" key="2">
    <source>
        <dbReference type="Proteomes" id="UP000015106"/>
    </source>
</evidence>
<dbReference type="Gramene" id="TuG1812G0500003395.01.T01">
    <property type="protein sequence ID" value="TuG1812G0500003395.01.T01.cds340196"/>
    <property type="gene ID" value="TuG1812G0500003395.01"/>
</dbReference>
<dbReference type="Pfam" id="PF10712">
    <property type="entry name" value="NAD-GH"/>
    <property type="match status" value="1"/>
</dbReference>